<dbReference type="Pfam" id="PF20113">
    <property type="entry name" value="DUF6503"/>
    <property type="match status" value="1"/>
</dbReference>
<name>A0A1H2REX9_9FLAO</name>
<organism evidence="2 3">
    <name type="scientific">Flavobacterium degerlachei</name>
    <dbReference type="NCBI Taxonomy" id="229203"/>
    <lineage>
        <taxon>Bacteria</taxon>
        <taxon>Pseudomonadati</taxon>
        <taxon>Bacteroidota</taxon>
        <taxon>Flavobacteriia</taxon>
        <taxon>Flavobacteriales</taxon>
        <taxon>Flavobacteriaceae</taxon>
        <taxon>Flavobacterium</taxon>
    </lineage>
</organism>
<evidence type="ECO:0008006" key="4">
    <source>
        <dbReference type="Google" id="ProtNLM"/>
    </source>
</evidence>
<sequence length="250" mass="29278">MAVILFKRTSVLLQRSLLLICFFVVFQTSAQQMTGLDLLKKTIEYHDPNNNWSQFKGKLFIEMQMPNGNQRLSEISIDLPQEYFKLSSFKNENKVEHIVNKNKPSFSLNGKTEFSDEEAKAYNLTETRAKFMRNYYTFLYGLPMKLNDPGTIIDPVVEKKEFMGKEYLILKVKYEEGIGKDSWLFYFDPKTYAMEIYQFYHNVTKNDGEYIVLSEQEVFSGIKIPKVRTWYVNKDASLLATDKLTKVSSF</sequence>
<dbReference type="STRING" id="229203.SAMN05444338_101407"/>
<dbReference type="EMBL" id="FNMV01000001">
    <property type="protein sequence ID" value="SDW17730.1"/>
    <property type="molecule type" value="Genomic_DNA"/>
</dbReference>
<evidence type="ECO:0000313" key="2">
    <source>
        <dbReference type="EMBL" id="SDW17730.1"/>
    </source>
</evidence>
<dbReference type="AlphaFoldDB" id="A0A1H2REX9"/>
<dbReference type="RefSeq" id="WP_091428974.1">
    <property type="nucleotide sequence ID" value="NZ_FNMV01000001.1"/>
</dbReference>
<proteinExistence type="predicted"/>
<dbReference type="InterPro" id="IPR045444">
    <property type="entry name" value="DUF6503"/>
</dbReference>
<protein>
    <recommendedName>
        <fullName evidence="4">Outer membrane lipoprotein-sorting protein</fullName>
    </recommendedName>
</protein>
<accession>A0A1H2REX9</accession>
<feature type="chain" id="PRO_5011535753" description="Outer membrane lipoprotein-sorting protein" evidence="1">
    <location>
        <begin position="31"/>
        <end position="250"/>
    </location>
</feature>
<keyword evidence="3" id="KW-1185">Reference proteome</keyword>
<evidence type="ECO:0000313" key="3">
    <source>
        <dbReference type="Proteomes" id="UP000198569"/>
    </source>
</evidence>
<gene>
    <name evidence="2" type="ORF">SAMN05444338_101407</name>
</gene>
<keyword evidence="1" id="KW-0732">Signal</keyword>
<feature type="signal peptide" evidence="1">
    <location>
        <begin position="1"/>
        <end position="30"/>
    </location>
</feature>
<reference evidence="3" key="1">
    <citation type="submission" date="2016-10" db="EMBL/GenBank/DDBJ databases">
        <authorList>
            <person name="Varghese N."/>
            <person name="Submissions S."/>
        </authorList>
    </citation>
    <scope>NUCLEOTIDE SEQUENCE [LARGE SCALE GENOMIC DNA]</scope>
    <source>
        <strain evidence="3">DSM 15718</strain>
    </source>
</reference>
<dbReference type="OrthoDB" id="1489248at2"/>
<evidence type="ECO:0000256" key="1">
    <source>
        <dbReference type="SAM" id="SignalP"/>
    </source>
</evidence>
<dbReference type="Proteomes" id="UP000198569">
    <property type="component" value="Unassembled WGS sequence"/>
</dbReference>